<dbReference type="EMBL" id="SJPY01000006">
    <property type="protein sequence ID" value="TWU38967.1"/>
    <property type="molecule type" value="Genomic_DNA"/>
</dbReference>
<dbReference type="Proteomes" id="UP000315471">
    <property type="component" value="Unassembled WGS sequence"/>
</dbReference>
<evidence type="ECO:0000313" key="2">
    <source>
        <dbReference type="Proteomes" id="UP000315471"/>
    </source>
</evidence>
<gene>
    <name evidence="1" type="ORF">Q31b_40450</name>
</gene>
<name>A0A5C6DSQ8_9BACT</name>
<reference evidence="1 2" key="1">
    <citation type="submission" date="2019-02" db="EMBL/GenBank/DDBJ databases">
        <title>Deep-cultivation of Planctomycetes and their phenomic and genomic characterization uncovers novel biology.</title>
        <authorList>
            <person name="Wiegand S."/>
            <person name="Jogler M."/>
            <person name="Boedeker C."/>
            <person name="Pinto D."/>
            <person name="Vollmers J."/>
            <person name="Rivas-Marin E."/>
            <person name="Kohn T."/>
            <person name="Peeters S.H."/>
            <person name="Heuer A."/>
            <person name="Rast P."/>
            <person name="Oberbeckmann S."/>
            <person name="Bunk B."/>
            <person name="Jeske O."/>
            <person name="Meyerdierks A."/>
            <person name="Storesund J.E."/>
            <person name="Kallscheuer N."/>
            <person name="Luecker S."/>
            <person name="Lage O.M."/>
            <person name="Pohl T."/>
            <person name="Merkel B.J."/>
            <person name="Hornburger P."/>
            <person name="Mueller R.-W."/>
            <person name="Bruemmer F."/>
            <person name="Labrenz M."/>
            <person name="Spormann A.M."/>
            <person name="Op Den Camp H."/>
            <person name="Overmann J."/>
            <person name="Amann R."/>
            <person name="Jetten M.S.M."/>
            <person name="Mascher T."/>
            <person name="Medema M.H."/>
            <person name="Devos D.P."/>
            <person name="Kaster A.-K."/>
            <person name="Ovreas L."/>
            <person name="Rohde M."/>
            <person name="Galperin M.Y."/>
            <person name="Jogler C."/>
        </authorList>
    </citation>
    <scope>NUCLEOTIDE SEQUENCE [LARGE SCALE GENOMIC DNA]</scope>
    <source>
        <strain evidence="1 2">Q31b</strain>
    </source>
</reference>
<dbReference type="AlphaFoldDB" id="A0A5C6DSQ8"/>
<protein>
    <submittedName>
        <fullName evidence="1">Uncharacterized protein</fullName>
    </submittedName>
</protein>
<keyword evidence="2" id="KW-1185">Reference proteome</keyword>
<comment type="caution">
    <text evidence="1">The sequence shown here is derived from an EMBL/GenBank/DDBJ whole genome shotgun (WGS) entry which is preliminary data.</text>
</comment>
<sequence length="110" mass="12672">MMSKGRILDIKTKFEAANLRVMLPDGISDLFDVQNEVIRWLVVDESSEKGVEIEFHLFDDLGGPTTKLTDILYVVSTDRKAKLYFDKRESSEWREGLTKFVNQIKSMVVV</sequence>
<proteinExistence type="predicted"/>
<organism evidence="1 2">
    <name type="scientific">Novipirellula aureliae</name>
    <dbReference type="NCBI Taxonomy" id="2527966"/>
    <lineage>
        <taxon>Bacteria</taxon>
        <taxon>Pseudomonadati</taxon>
        <taxon>Planctomycetota</taxon>
        <taxon>Planctomycetia</taxon>
        <taxon>Pirellulales</taxon>
        <taxon>Pirellulaceae</taxon>
        <taxon>Novipirellula</taxon>
    </lineage>
</organism>
<accession>A0A5C6DSQ8</accession>
<evidence type="ECO:0000313" key="1">
    <source>
        <dbReference type="EMBL" id="TWU38967.1"/>
    </source>
</evidence>